<gene>
    <name evidence="7" type="primary">bcp_5</name>
    <name evidence="7" type="ORF">GALL_83280</name>
</gene>
<keyword evidence="4" id="KW-1015">Disulfide bond</keyword>
<proteinExistence type="predicted"/>
<dbReference type="AlphaFoldDB" id="A0A1J5SLY8"/>
<evidence type="ECO:0000256" key="5">
    <source>
        <dbReference type="ARBA" id="ARBA00023284"/>
    </source>
</evidence>
<dbReference type="EMBL" id="MLJW01000026">
    <property type="protein sequence ID" value="OIR09489.1"/>
    <property type="molecule type" value="Genomic_DNA"/>
</dbReference>
<keyword evidence="1 7" id="KW-0575">Peroxidase</keyword>
<keyword evidence="2" id="KW-0049">Antioxidant</keyword>
<name>A0A1J5SLY8_9ZZZZ</name>
<dbReference type="PANTHER" id="PTHR42801:SF21">
    <property type="entry name" value="BCPB PROTEIN"/>
    <property type="match status" value="1"/>
</dbReference>
<evidence type="ECO:0000256" key="1">
    <source>
        <dbReference type="ARBA" id="ARBA00022559"/>
    </source>
</evidence>
<dbReference type="GO" id="GO:0005737">
    <property type="term" value="C:cytoplasm"/>
    <property type="evidence" value="ECO:0007669"/>
    <property type="project" value="TreeGrafter"/>
</dbReference>
<dbReference type="PROSITE" id="PS51352">
    <property type="entry name" value="THIOREDOXIN_2"/>
    <property type="match status" value="1"/>
</dbReference>
<evidence type="ECO:0000256" key="3">
    <source>
        <dbReference type="ARBA" id="ARBA00023002"/>
    </source>
</evidence>
<reference evidence="7" key="1">
    <citation type="submission" date="2016-10" db="EMBL/GenBank/DDBJ databases">
        <title>Sequence of Gallionella enrichment culture.</title>
        <authorList>
            <person name="Poehlein A."/>
            <person name="Muehling M."/>
            <person name="Daniel R."/>
        </authorList>
    </citation>
    <scope>NUCLEOTIDE SEQUENCE</scope>
</reference>
<dbReference type="InterPro" id="IPR050924">
    <property type="entry name" value="Peroxiredoxin_BCP/PrxQ"/>
</dbReference>
<dbReference type="InterPro" id="IPR013740">
    <property type="entry name" value="Redoxin"/>
</dbReference>
<sequence>MTFTHPVQCATLSAPYTNCTSFLKKLNMKDLYVLPDNLPIPQDDGACDHLQGMQIPSLSLASTADRTVDLGSESGMVVVYFYPMTGRPDGPPMTGWNEIPGARGCTPQSCAFRDHHAELRGLGATVYGVSAQSSEEQKEAAQRLHLPFELLSDSAFELTGALRLPTFEYNSLRLIKRLTLIIEDGKIVKVFYPVFPPNENADNVIAWLRANRG</sequence>
<accession>A0A1J5SLY8</accession>
<keyword evidence="5" id="KW-0676">Redox-active center</keyword>
<evidence type="ECO:0000256" key="4">
    <source>
        <dbReference type="ARBA" id="ARBA00023157"/>
    </source>
</evidence>
<comment type="caution">
    <text evidence="7">The sequence shown here is derived from an EMBL/GenBank/DDBJ whole genome shotgun (WGS) entry which is preliminary data.</text>
</comment>
<evidence type="ECO:0000256" key="2">
    <source>
        <dbReference type="ARBA" id="ARBA00022862"/>
    </source>
</evidence>
<organism evidence="7">
    <name type="scientific">mine drainage metagenome</name>
    <dbReference type="NCBI Taxonomy" id="410659"/>
    <lineage>
        <taxon>unclassified sequences</taxon>
        <taxon>metagenomes</taxon>
        <taxon>ecological metagenomes</taxon>
    </lineage>
</organism>
<protein>
    <submittedName>
        <fullName evidence="7">Putative peroxiredoxin bcp</fullName>
        <ecNumber evidence="7">1.11.1.15</ecNumber>
    </submittedName>
</protein>
<evidence type="ECO:0000313" key="7">
    <source>
        <dbReference type="EMBL" id="OIR09489.1"/>
    </source>
</evidence>
<dbReference type="SUPFAM" id="SSF52833">
    <property type="entry name" value="Thioredoxin-like"/>
    <property type="match status" value="1"/>
</dbReference>
<dbReference type="GO" id="GO:0034599">
    <property type="term" value="P:cellular response to oxidative stress"/>
    <property type="evidence" value="ECO:0007669"/>
    <property type="project" value="TreeGrafter"/>
</dbReference>
<feature type="domain" description="Thioredoxin" evidence="6">
    <location>
        <begin position="49"/>
        <end position="213"/>
    </location>
</feature>
<dbReference type="InterPro" id="IPR036249">
    <property type="entry name" value="Thioredoxin-like_sf"/>
</dbReference>
<dbReference type="PANTHER" id="PTHR42801">
    <property type="entry name" value="THIOREDOXIN-DEPENDENT PEROXIDE REDUCTASE"/>
    <property type="match status" value="1"/>
</dbReference>
<dbReference type="GO" id="GO:0045454">
    <property type="term" value="P:cell redox homeostasis"/>
    <property type="evidence" value="ECO:0007669"/>
    <property type="project" value="TreeGrafter"/>
</dbReference>
<keyword evidence="3 7" id="KW-0560">Oxidoreductase</keyword>
<dbReference type="CDD" id="cd03017">
    <property type="entry name" value="PRX_BCP"/>
    <property type="match status" value="1"/>
</dbReference>
<dbReference type="EC" id="1.11.1.15" evidence="7"/>
<dbReference type="InterPro" id="IPR013766">
    <property type="entry name" value="Thioredoxin_domain"/>
</dbReference>
<dbReference type="Pfam" id="PF08534">
    <property type="entry name" value="Redoxin"/>
    <property type="match status" value="1"/>
</dbReference>
<dbReference type="Gene3D" id="3.40.30.10">
    <property type="entry name" value="Glutaredoxin"/>
    <property type="match status" value="1"/>
</dbReference>
<dbReference type="GO" id="GO:0008379">
    <property type="term" value="F:thioredoxin peroxidase activity"/>
    <property type="evidence" value="ECO:0007669"/>
    <property type="project" value="TreeGrafter"/>
</dbReference>
<evidence type="ECO:0000259" key="6">
    <source>
        <dbReference type="PROSITE" id="PS51352"/>
    </source>
</evidence>